<accession>A0A917K3C6</accession>
<proteinExistence type="inferred from homology"/>
<evidence type="ECO:0000256" key="1">
    <source>
        <dbReference type="ARBA" id="ARBA00004651"/>
    </source>
</evidence>
<comment type="similarity">
    <text evidence="2 10">Belongs to the SecG family.</text>
</comment>
<keyword evidence="8 10" id="KW-0811">Translocation</keyword>
<dbReference type="PANTHER" id="PTHR34182:SF1">
    <property type="entry name" value="PROTEIN-EXPORT MEMBRANE PROTEIN SECG"/>
    <property type="match status" value="1"/>
</dbReference>
<gene>
    <name evidence="11" type="primary">secG</name>
    <name evidence="11" type="ORF">GCM10010885_06110</name>
</gene>
<keyword evidence="6 10" id="KW-0653">Protein transport</keyword>
<evidence type="ECO:0000313" key="12">
    <source>
        <dbReference type="Proteomes" id="UP000637695"/>
    </source>
</evidence>
<keyword evidence="9 10" id="KW-0472">Membrane</keyword>
<keyword evidence="4 10" id="KW-1003">Cell membrane</keyword>
<evidence type="ECO:0000256" key="6">
    <source>
        <dbReference type="ARBA" id="ARBA00022927"/>
    </source>
</evidence>
<evidence type="ECO:0000256" key="4">
    <source>
        <dbReference type="ARBA" id="ARBA00022475"/>
    </source>
</evidence>
<dbReference type="GO" id="GO:0065002">
    <property type="term" value="P:intracellular protein transmembrane transport"/>
    <property type="evidence" value="ECO:0007669"/>
    <property type="project" value="TreeGrafter"/>
</dbReference>
<comment type="caution">
    <text evidence="10">Lacks conserved residue(s) required for the propagation of feature annotation.</text>
</comment>
<dbReference type="GO" id="GO:0009306">
    <property type="term" value="P:protein secretion"/>
    <property type="evidence" value="ECO:0007669"/>
    <property type="project" value="UniProtKB-UniRule"/>
</dbReference>
<dbReference type="EMBL" id="BMOY01000006">
    <property type="protein sequence ID" value="GGI99597.1"/>
    <property type="molecule type" value="Genomic_DNA"/>
</dbReference>
<dbReference type="RefSeq" id="WP_188881083.1">
    <property type="nucleotide sequence ID" value="NZ_BMOY01000006.1"/>
</dbReference>
<dbReference type="Proteomes" id="UP000637695">
    <property type="component" value="Unassembled WGS sequence"/>
</dbReference>
<dbReference type="InterPro" id="IPR004692">
    <property type="entry name" value="SecG"/>
</dbReference>
<dbReference type="PRINTS" id="PR01651">
    <property type="entry name" value="SECGEXPORT"/>
</dbReference>
<reference evidence="11" key="2">
    <citation type="submission" date="2020-09" db="EMBL/GenBank/DDBJ databases">
        <authorList>
            <person name="Sun Q."/>
            <person name="Ohkuma M."/>
        </authorList>
    </citation>
    <scope>NUCLEOTIDE SEQUENCE</scope>
    <source>
        <strain evidence="11">JCM 18487</strain>
    </source>
</reference>
<keyword evidence="3 10" id="KW-0813">Transport</keyword>
<evidence type="ECO:0000256" key="5">
    <source>
        <dbReference type="ARBA" id="ARBA00022692"/>
    </source>
</evidence>
<comment type="caution">
    <text evidence="11">The sequence shown here is derived from an EMBL/GenBank/DDBJ whole genome shotgun (WGS) entry which is preliminary data.</text>
</comment>
<evidence type="ECO:0000256" key="3">
    <source>
        <dbReference type="ARBA" id="ARBA00022448"/>
    </source>
</evidence>
<keyword evidence="7 10" id="KW-1133">Transmembrane helix</keyword>
<keyword evidence="12" id="KW-1185">Reference proteome</keyword>
<dbReference type="AlphaFoldDB" id="A0A917K3C6"/>
<reference evidence="11" key="1">
    <citation type="journal article" date="2014" name="Int. J. Syst. Evol. Microbiol.">
        <title>Complete genome sequence of Corynebacterium casei LMG S-19264T (=DSM 44701T), isolated from a smear-ripened cheese.</title>
        <authorList>
            <consortium name="US DOE Joint Genome Institute (JGI-PGF)"/>
            <person name="Walter F."/>
            <person name="Albersmeier A."/>
            <person name="Kalinowski J."/>
            <person name="Ruckert C."/>
        </authorList>
    </citation>
    <scope>NUCLEOTIDE SEQUENCE</scope>
    <source>
        <strain evidence="11">JCM 18487</strain>
    </source>
</reference>
<evidence type="ECO:0000256" key="8">
    <source>
        <dbReference type="ARBA" id="ARBA00023010"/>
    </source>
</evidence>
<dbReference type="Pfam" id="PF03840">
    <property type="entry name" value="SecG"/>
    <property type="match status" value="1"/>
</dbReference>
<dbReference type="NCBIfam" id="TIGR00810">
    <property type="entry name" value="secG"/>
    <property type="match status" value="1"/>
</dbReference>
<evidence type="ECO:0000256" key="2">
    <source>
        <dbReference type="ARBA" id="ARBA00008445"/>
    </source>
</evidence>
<evidence type="ECO:0000313" key="11">
    <source>
        <dbReference type="EMBL" id="GGI99597.1"/>
    </source>
</evidence>
<protein>
    <recommendedName>
        <fullName evidence="10">Protein-export membrane protein SecG</fullName>
    </recommendedName>
</protein>
<comment type="subcellular location">
    <subcellularLocation>
        <location evidence="1 10">Cell membrane</location>
        <topology evidence="1 10">Multi-pass membrane protein</topology>
    </subcellularLocation>
</comment>
<sequence>MIAVAKVFLVILSILLIGVILLQSGRSAGLSGVISGGQDQMVNRRSKGIDSLLARVTVVIAVLFFLVAMFISYLLAHGA</sequence>
<evidence type="ECO:0000256" key="7">
    <source>
        <dbReference type="ARBA" id="ARBA00022989"/>
    </source>
</evidence>
<evidence type="ECO:0000256" key="10">
    <source>
        <dbReference type="RuleBase" id="RU365087"/>
    </source>
</evidence>
<dbReference type="GO" id="GO:0043952">
    <property type="term" value="P:protein transport by the Sec complex"/>
    <property type="evidence" value="ECO:0007669"/>
    <property type="project" value="TreeGrafter"/>
</dbReference>
<dbReference type="GO" id="GO:0005886">
    <property type="term" value="C:plasma membrane"/>
    <property type="evidence" value="ECO:0007669"/>
    <property type="project" value="UniProtKB-SubCell"/>
</dbReference>
<evidence type="ECO:0000256" key="9">
    <source>
        <dbReference type="ARBA" id="ARBA00023136"/>
    </source>
</evidence>
<dbReference type="GO" id="GO:0015450">
    <property type="term" value="F:protein-transporting ATPase activity"/>
    <property type="evidence" value="ECO:0007669"/>
    <property type="project" value="UniProtKB-UniRule"/>
</dbReference>
<keyword evidence="5 10" id="KW-0812">Transmembrane</keyword>
<organism evidence="11 12">
    <name type="scientific">Alicyclobacillus cellulosilyticus</name>
    <dbReference type="NCBI Taxonomy" id="1003997"/>
    <lineage>
        <taxon>Bacteria</taxon>
        <taxon>Bacillati</taxon>
        <taxon>Bacillota</taxon>
        <taxon>Bacilli</taxon>
        <taxon>Bacillales</taxon>
        <taxon>Alicyclobacillaceae</taxon>
        <taxon>Alicyclobacillus</taxon>
    </lineage>
</organism>
<name>A0A917K3C6_9BACL</name>
<feature type="transmembrane region" description="Helical" evidence="10">
    <location>
        <begin position="51"/>
        <end position="76"/>
    </location>
</feature>
<dbReference type="PANTHER" id="PTHR34182">
    <property type="entry name" value="PROTEIN-EXPORT MEMBRANE PROTEIN SECG"/>
    <property type="match status" value="1"/>
</dbReference>
<comment type="function">
    <text evidence="10">Involved in protein export. Participates in an early event of protein translocation.</text>
</comment>